<dbReference type="Proteomes" id="UP001152622">
    <property type="component" value="Chromosome 20"/>
</dbReference>
<reference evidence="1" key="1">
    <citation type="journal article" date="2023" name="Science">
        <title>Genome structures resolve the early diversification of teleost fishes.</title>
        <authorList>
            <person name="Parey E."/>
            <person name="Louis A."/>
            <person name="Montfort J."/>
            <person name="Bouchez O."/>
            <person name="Roques C."/>
            <person name="Iampietro C."/>
            <person name="Lluch J."/>
            <person name="Castinel A."/>
            <person name="Donnadieu C."/>
            <person name="Desvignes T."/>
            <person name="Floi Bucao C."/>
            <person name="Jouanno E."/>
            <person name="Wen M."/>
            <person name="Mejri S."/>
            <person name="Dirks R."/>
            <person name="Jansen H."/>
            <person name="Henkel C."/>
            <person name="Chen W.J."/>
            <person name="Zahm M."/>
            <person name="Cabau C."/>
            <person name="Klopp C."/>
            <person name="Thompson A.W."/>
            <person name="Robinson-Rechavi M."/>
            <person name="Braasch I."/>
            <person name="Lecointre G."/>
            <person name="Bobe J."/>
            <person name="Postlethwait J.H."/>
            <person name="Berthelot C."/>
            <person name="Roest Crollius H."/>
            <person name="Guiguen Y."/>
        </authorList>
    </citation>
    <scope>NUCLEOTIDE SEQUENCE</scope>
    <source>
        <strain evidence="1">WJC10195</strain>
    </source>
</reference>
<evidence type="ECO:0000313" key="2">
    <source>
        <dbReference type="Proteomes" id="UP001152622"/>
    </source>
</evidence>
<gene>
    <name evidence="1" type="ORF">SKAU_G00393800</name>
</gene>
<dbReference type="AlphaFoldDB" id="A0A9Q1EC35"/>
<dbReference type="EMBL" id="JAINUF010000020">
    <property type="protein sequence ID" value="KAJ8336037.1"/>
    <property type="molecule type" value="Genomic_DNA"/>
</dbReference>
<evidence type="ECO:0000313" key="1">
    <source>
        <dbReference type="EMBL" id="KAJ8336037.1"/>
    </source>
</evidence>
<organism evidence="1 2">
    <name type="scientific">Synaphobranchus kaupii</name>
    <name type="common">Kaup's arrowtooth eel</name>
    <dbReference type="NCBI Taxonomy" id="118154"/>
    <lineage>
        <taxon>Eukaryota</taxon>
        <taxon>Metazoa</taxon>
        <taxon>Chordata</taxon>
        <taxon>Craniata</taxon>
        <taxon>Vertebrata</taxon>
        <taxon>Euteleostomi</taxon>
        <taxon>Actinopterygii</taxon>
        <taxon>Neopterygii</taxon>
        <taxon>Teleostei</taxon>
        <taxon>Anguilliformes</taxon>
        <taxon>Synaphobranchidae</taxon>
        <taxon>Synaphobranchus</taxon>
    </lineage>
</organism>
<keyword evidence="2" id="KW-1185">Reference proteome</keyword>
<name>A0A9Q1EC35_SYNKA</name>
<proteinExistence type="predicted"/>
<comment type="caution">
    <text evidence="1">The sequence shown here is derived from an EMBL/GenBank/DDBJ whole genome shotgun (WGS) entry which is preliminary data.</text>
</comment>
<protein>
    <submittedName>
        <fullName evidence="1">Uncharacterized protein</fullName>
    </submittedName>
</protein>
<accession>A0A9Q1EC35</accession>
<sequence>MRAECLQRDEQITVLTDRNMGGAAGMRAVQRVVELGVPVCPRRQKTRICRDSGRASESARRIRQRVMNVLFGVGGWVGWCLQGRQHGARRRALFAAIGFAAKWNWTADGDTEEHHLVQTDGLGEETMGGEEFRAVDQWSALWEKTREQLPKQLIKILDQPVLRIPSKFG</sequence>